<evidence type="ECO:0000259" key="2">
    <source>
        <dbReference type="Pfam" id="PF08281"/>
    </source>
</evidence>
<feature type="domain" description="DUF6596" evidence="3">
    <location>
        <begin position="178"/>
        <end position="278"/>
    </location>
</feature>
<evidence type="ECO:0000313" key="5">
    <source>
        <dbReference type="Proteomes" id="UP001374803"/>
    </source>
</evidence>
<organism evidence="4 5">
    <name type="scientific">Pendulispora rubella</name>
    <dbReference type="NCBI Taxonomy" id="2741070"/>
    <lineage>
        <taxon>Bacteria</taxon>
        <taxon>Pseudomonadati</taxon>
        <taxon>Myxococcota</taxon>
        <taxon>Myxococcia</taxon>
        <taxon>Myxococcales</taxon>
        <taxon>Sorangiineae</taxon>
        <taxon>Pendulisporaceae</taxon>
        <taxon>Pendulispora</taxon>
    </lineage>
</organism>
<dbReference type="Gene3D" id="1.10.1740.10">
    <property type="match status" value="1"/>
</dbReference>
<protein>
    <submittedName>
        <fullName evidence="4">RNA polymerase sigma factor</fullName>
    </submittedName>
</protein>
<dbReference type="SUPFAM" id="SSF88946">
    <property type="entry name" value="Sigma2 domain of RNA polymerase sigma factors"/>
    <property type="match status" value="1"/>
</dbReference>
<dbReference type="PANTHER" id="PTHR47756:SF2">
    <property type="entry name" value="BLL6612 PROTEIN"/>
    <property type="match status" value="1"/>
</dbReference>
<gene>
    <name evidence="4" type="ORF">LVJ94_00565</name>
</gene>
<dbReference type="SUPFAM" id="SSF88659">
    <property type="entry name" value="Sigma3 and sigma4 domains of RNA polymerase sigma factors"/>
    <property type="match status" value="1"/>
</dbReference>
<feature type="domain" description="RNA polymerase sigma-70 region 2" evidence="1">
    <location>
        <begin position="9"/>
        <end position="74"/>
    </location>
</feature>
<dbReference type="InterPro" id="IPR007627">
    <property type="entry name" value="RNA_pol_sigma70_r2"/>
</dbReference>
<evidence type="ECO:0000313" key="4">
    <source>
        <dbReference type="EMBL" id="WXB10830.1"/>
    </source>
</evidence>
<sequence length="416" mass="46268">MTAAVERVFREEAGRVLATLIRVLGDFQLAEDALQDAFVRAAQAWEREGIPEKPAAWITAVARHRAIDLRRRTRGSPVESRDPSKIPEHAAPSLPAEIEVVPDDQLRLMFTCCHPSLSESTRVALTLRTLGGLTTEEIARAFLSPEPSMAQRLVRAKKKIREANIPYTVPEADDLPARLDAVLSVIYLVFNEGYSATAGPNLVRIDLCAHAIRLGRLLAEMMPNEPEVLGLLALMLLHDARRLARIGVNGEFVPLEEQDRSLCDARRVEEGIAQLDRAILLRRTGAYQIQAAIAALHAQARRAEDTDWKQIGWLYRALYRIWPSPVVKLNYAVSVAMSDGPEKGLAIIDALADAEELAGYHLLPAARADLLRRAGRWREAGAAYRAALALVKNERERAFLERRLREVDEADDAETP</sequence>
<dbReference type="InterPro" id="IPR036388">
    <property type="entry name" value="WH-like_DNA-bd_sf"/>
</dbReference>
<keyword evidence="5" id="KW-1185">Reference proteome</keyword>
<accession>A0ABZ2LNR0</accession>
<dbReference type="InterPro" id="IPR046531">
    <property type="entry name" value="DUF6596"/>
</dbReference>
<dbReference type="PANTHER" id="PTHR47756">
    <property type="entry name" value="BLL6612 PROTEIN-RELATED"/>
    <property type="match status" value="1"/>
</dbReference>
<evidence type="ECO:0000259" key="1">
    <source>
        <dbReference type="Pfam" id="PF04542"/>
    </source>
</evidence>
<dbReference type="NCBIfam" id="TIGR02937">
    <property type="entry name" value="sigma70-ECF"/>
    <property type="match status" value="1"/>
</dbReference>
<name>A0ABZ2LNR0_9BACT</name>
<dbReference type="InterPro" id="IPR013249">
    <property type="entry name" value="RNA_pol_sigma70_r4_t2"/>
</dbReference>
<proteinExistence type="predicted"/>
<dbReference type="InterPro" id="IPR014284">
    <property type="entry name" value="RNA_pol_sigma-70_dom"/>
</dbReference>
<dbReference type="InterPro" id="IPR013325">
    <property type="entry name" value="RNA_pol_sigma_r2"/>
</dbReference>
<feature type="domain" description="RNA polymerase sigma factor 70 region 4 type 2" evidence="2">
    <location>
        <begin position="109"/>
        <end position="160"/>
    </location>
</feature>
<evidence type="ECO:0000259" key="3">
    <source>
        <dbReference type="Pfam" id="PF20239"/>
    </source>
</evidence>
<reference evidence="4" key="1">
    <citation type="submission" date="2021-12" db="EMBL/GenBank/DDBJ databases">
        <title>Discovery of the Pendulisporaceae a myxobacterial family with distinct sporulation behavior and unique specialized metabolism.</title>
        <authorList>
            <person name="Garcia R."/>
            <person name="Popoff A."/>
            <person name="Bader C.D."/>
            <person name="Loehr J."/>
            <person name="Walesch S."/>
            <person name="Walt C."/>
            <person name="Boldt J."/>
            <person name="Bunk B."/>
            <person name="Haeckl F.J.F.P.J."/>
            <person name="Gunesch A.P."/>
            <person name="Birkelbach J."/>
            <person name="Nuebel U."/>
            <person name="Pietschmann T."/>
            <person name="Bach T."/>
            <person name="Mueller R."/>
        </authorList>
    </citation>
    <scope>NUCLEOTIDE SEQUENCE</scope>
    <source>
        <strain evidence="4">MSr11367</strain>
    </source>
</reference>
<dbReference type="InterPro" id="IPR013324">
    <property type="entry name" value="RNA_pol_sigma_r3/r4-like"/>
</dbReference>
<dbReference type="EMBL" id="CP089983">
    <property type="protein sequence ID" value="WXB10830.1"/>
    <property type="molecule type" value="Genomic_DNA"/>
</dbReference>
<dbReference type="Pfam" id="PF08281">
    <property type="entry name" value="Sigma70_r4_2"/>
    <property type="match status" value="1"/>
</dbReference>
<dbReference type="Proteomes" id="UP001374803">
    <property type="component" value="Chromosome"/>
</dbReference>
<dbReference type="Pfam" id="PF04542">
    <property type="entry name" value="Sigma70_r2"/>
    <property type="match status" value="1"/>
</dbReference>
<dbReference type="Gene3D" id="1.10.10.10">
    <property type="entry name" value="Winged helix-like DNA-binding domain superfamily/Winged helix DNA-binding domain"/>
    <property type="match status" value="1"/>
</dbReference>
<dbReference type="Pfam" id="PF20239">
    <property type="entry name" value="DUF6596"/>
    <property type="match status" value="1"/>
</dbReference>